<dbReference type="Gene3D" id="1.10.287.950">
    <property type="entry name" value="Methyl-accepting chemotaxis protein"/>
    <property type="match status" value="1"/>
</dbReference>
<keyword evidence="3" id="KW-0488">Methylation</keyword>
<dbReference type="eggNOG" id="COG0840">
    <property type="taxonomic scope" value="Bacteria"/>
</dbReference>
<dbReference type="PROSITE" id="PS50111">
    <property type="entry name" value="CHEMOTAXIS_TRANSDUC_2"/>
    <property type="match status" value="1"/>
</dbReference>
<dbReference type="SMART" id="SM01049">
    <property type="entry name" value="Cache_2"/>
    <property type="match status" value="1"/>
</dbReference>
<dbReference type="CDD" id="cd11386">
    <property type="entry name" value="MCP_signal"/>
    <property type="match status" value="1"/>
</dbReference>
<dbReference type="GO" id="GO:0006935">
    <property type="term" value="P:chemotaxis"/>
    <property type="evidence" value="ECO:0007669"/>
    <property type="project" value="TreeGrafter"/>
</dbReference>
<dbReference type="Proteomes" id="UP000028302">
    <property type="component" value="Unassembled WGS sequence"/>
</dbReference>
<keyword evidence="10" id="KW-0175">Coiled coil</keyword>
<sequence length="552" mass="60025">MAATQWDLAIESAPDDTDQVTEHSEGETQPARGWPLKHKIALTIVVVIALAASIVAGVGWDLRSQLYQVRRDGLRNTVELAQSMIAGFAKQADQGYISKSEAKRRALDALSEMRFGKSHNNYVFVFDKNERIVWHPRHQPGTDMHDYVDDNGVPVYRELGDMAAKDGDGFVYYSSKRDKSGPQLPKMTFVERFKPWGWNIAAGVYIDDIRVAFYHQLIKYGLILGGFALLVALALILLARNIYGALGGETYEARRQLDRMATGDLSQATEIAKRHADSLMASVETMRRDLATMIAGIRHGSESIDSAAGEIADGNADLSTRTQQQAASLEETAASMEELTSTVSNNAGNANDASELATKSSQALEDSRRLIAEVVDTMGEIRRGADEISQITTLIDDIAFQTNLLALNASVEAARAGEHGRGFAVVASEVRKLAHRSADAAKNISGVVERSVASAQTGAERVDQASTSMSTLGEHVEQTRALMSEISTASTEQSRGIEQVNQAVTQMDEVTQQNAALVEQASAASQSLKDQAGELRQTVQRFRVADEAYETA</sequence>
<feature type="transmembrane region" description="Helical" evidence="12">
    <location>
        <begin position="220"/>
        <end position="239"/>
    </location>
</feature>
<evidence type="ECO:0000313" key="15">
    <source>
        <dbReference type="Proteomes" id="UP000028302"/>
    </source>
</evidence>
<evidence type="ECO:0000256" key="3">
    <source>
        <dbReference type="ARBA" id="ARBA00022481"/>
    </source>
</evidence>
<evidence type="ECO:0000313" key="14">
    <source>
        <dbReference type="EMBL" id="KEZ77126.1"/>
    </source>
</evidence>
<accession>A0A084IK92</accession>
<dbReference type="GO" id="GO:0005886">
    <property type="term" value="C:plasma membrane"/>
    <property type="evidence" value="ECO:0007669"/>
    <property type="project" value="UniProtKB-SubCell"/>
</dbReference>
<feature type="domain" description="Methyl-accepting transducer" evidence="13">
    <location>
        <begin position="300"/>
        <end position="529"/>
    </location>
</feature>
<evidence type="ECO:0000256" key="8">
    <source>
        <dbReference type="ARBA" id="ARBA00029447"/>
    </source>
</evidence>
<feature type="transmembrane region" description="Helical" evidence="12">
    <location>
        <begin position="40"/>
        <end position="62"/>
    </location>
</feature>
<dbReference type="Gene3D" id="3.30.450.20">
    <property type="entry name" value="PAS domain"/>
    <property type="match status" value="1"/>
</dbReference>
<dbReference type="GO" id="GO:0004888">
    <property type="term" value="F:transmembrane signaling receptor activity"/>
    <property type="evidence" value="ECO:0007669"/>
    <property type="project" value="TreeGrafter"/>
</dbReference>
<organism evidence="14 15">
    <name type="scientific">Salinisphaera hydrothermalis (strain C41B8)</name>
    <dbReference type="NCBI Taxonomy" id="1304275"/>
    <lineage>
        <taxon>Bacteria</taxon>
        <taxon>Pseudomonadati</taxon>
        <taxon>Pseudomonadota</taxon>
        <taxon>Gammaproteobacteria</taxon>
        <taxon>Salinisphaerales</taxon>
        <taxon>Salinisphaeraceae</taxon>
        <taxon>Salinisphaera</taxon>
    </lineage>
</organism>
<protein>
    <submittedName>
        <fullName evidence="14">Methyl-accepting chemotaxis sensory transducer</fullName>
    </submittedName>
</protein>
<dbReference type="Pfam" id="PF00015">
    <property type="entry name" value="MCPsignal"/>
    <property type="match status" value="1"/>
</dbReference>
<evidence type="ECO:0000256" key="5">
    <source>
        <dbReference type="ARBA" id="ARBA00022989"/>
    </source>
</evidence>
<evidence type="ECO:0000256" key="1">
    <source>
        <dbReference type="ARBA" id="ARBA00004651"/>
    </source>
</evidence>
<dbReference type="EMBL" id="APNK01000017">
    <property type="protein sequence ID" value="KEZ77126.1"/>
    <property type="molecule type" value="Genomic_DNA"/>
</dbReference>
<keyword evidence="2" id="KW-1003">Cell membrane</keyword>
<evidence type="ECO:0000256" key="10">
    <source>
        <dbReference type="SAM" id="Coils"/>
    </source>
</evidence>
<dbReference type="SUPFAM" id="SSF58104">
    <property type="entry name" value="Methyl-accepting chemotaxis protein (MCP) signaling domain"/>
    <property type="match status" value="1"/>
</dbReference>
<comment type="caution">
    <text evidence="14">The sequence shown here is derived from an EMBL/GenBank/DDBJ whole genome shotgun (WGS) entry which is preliminary data.</text>
</comment>
<proteinExistence type="inferred from homology"/>
<feature type="region of interest" description="Disordered" evidence="11">
    <location>
        <begin position="12"/>
        <end position="32"/>
    </location>
</feature>
<gene>
    <name evidence="14" type="ORF">C41B8_11768</name>
</gene>
<keyword evidence="5 12" id="KW-1133">Transmembrane helix</keyword>
<evidence type="ECO:0000256" key="4">
    <source>
        <dbReference type="ARBA" id="ARBA00022692"/>
    </source>
</evidence>
<dbReference type="PANTHER" id="PTHR43531:SF14">
    <property type="entry name" value="METHYL-ACCEPTING CHEMOTAXIS PROTEIN I-RELATED"/>
    <property type="match status" value="1"/>
</dbReference>
<dbReference type="Pfam" id="PF17200">
    <property type="entry name" value="sCache_2"/>
    <property type="match status" value="1"/>
</dbReference>
<reference evidence="14 15" key="1">
    <citation type="submission" date="2013-03" db="EMBL/GenBank/DDBJ databases">
        <title>Salinisphaera hydrothermalis C41B8 Genome Sequencing.</title>
        <authorList>
            <person name="Li C."/>
            <person name="Lai Q."/>
            <person name="Shao Z."/>
        </authorList>
    </citation>
    <scope>NUCLEOTIDE SEQUENCE [LARGE SCALE GENOMIC DNA]</scope>
    <source>
        <strain evidence="14 15">C41B8</strain>
    </source>
</reference>
<evidence type="ECO:0000256" key="12">
    <source>
        <dbReference type="SAM" id="Phobius"/>
    </source>
</evidence>
<dbReference type="FunFam" id="1.10.287.950:FF:000001">
    <property type="entry name" value="Methyl-accepting chemotaxis sensory transducer"/>
    <property type="match status" value="1"/>
</dbReference>
<evidence type="ECO:0000256" key="9">
    <source>
        <dbReference type="PROSITE-ProRule" id="PRU00284"/>
    </source>
</evidence>
<dbReference type="InterPro" id="IPR004089">
    <property type="entry name" value="MCPsignal_dom"/>
</dbReference>
<keyword evidence="4 12" id="KW-0812">Transmembrane</keyword>
<dbReference type="GO" id="GO:0007165">
    <property type="term" value="P:signal transduction"/>
    <property type="evidence" value="ECO:0007669"/>
    <property type="project" value="UniProtKB-KW"/>
</dbReference>
<dbReference type="AlphaFoldDB" id="A0A084IK92"/>
<evidence type="ECO:0000259" key="13">
    <source>
        <dbReference type="PROSITE" id="PS50111"/>
    </source>
</evidence>
<evidence type="ECO:0000256" key="7">
    <source>
        <dbReference type="ARBA" id="ARBA00023224"/>
    </source>
</evidence>
<keyword evidence="7 9" id="KW-0807">Transducer</keyword>
<dbReference type="InterPro" id="IPR033480">
    <property type="entry name" value="sCache_2"/>
</dbReference>
<feature type="coiled-coil region" evidence="10">
    <location>
        <begin position="500"/>
        <end position="538"/>
    </location>
</feature>
<dbReference type="OrthoDB" id="8744489at2"/>
<dbReference type="PANTHER" id="PTHR43531">
    <property type="entry name" value="PROTEIN ICFG"/>
    <property type="match status" value="1"/>
</dbReference>
<comment type="subcellular location">
    <subcellularLocation>
        <location evidence="1">Cell membrane</location>
        <topology evidence="1">Multi-pass membrane protein</topology>
    </subcellularLocation>
</comment>
<dbReference type="PATRIC" id="fig|1304275.5.peg.2400"/>
<dbReference type="STRING" id="1304275.C41B8_11768"/>
<evidence type="ECO:0000256" key="6">
    <source>
        <dbReference type="ARBA" id="ARBA00023136"/>
    </source>
</evidence>
<dbReference type="SMART" id="SM00283">
    <property type="entry name" value="MA"/>
    <property type="match status" value="1"/>
</dbReference>
<name>A0A084IK92_SALHC</name>
<evidence type="ECO:0000256" key="2">
    <source>
        <dbReference type="ARBA" id="ARBA00022475"/>
    </source>
</evidence>
<keyword evidence="15" id="KW-1185">Reference proteome</keyword>
<keyword evidence="6 12" id="KW-0472">Membrane</keyword>
<evidence type="ECO:0000256" key="11">
    <source>
        <dbReference type="SAM" id="MobiDB-lite"/>
    </source>
</evidence>
<dbReference type="InterPro" id="IPR051310">
    <property type="entry name" value="MCP_chemotaxis"/>
</dbReference>
<dbReference type="RefSeq" id="WP_084188903.1">
    <property type="nucleotide sequence ID" value="NZ_APNK01000017.1"/>
</dbReference>
<comment type="similarity">
    <text evidence="8">Belongs to the methyl-accepting chemotaxis (MCP) protein family.</text>
</comment>